<dbReference type="RefSeq" id="WP_284341677.1">
    <property type="nucleotide sequence ID" value="NZ_BSNS01000020.1"/>
</dbReference>
<dbReference type="SUPFAM" id="SSF48435">
    <property type="entry name" value="Bacterial muramidases"/>
    <property type="match status" value="1"/>
</dbReference>
<evidence type="ECO:0000256" key="2">
    <source>
        <dbReference type="ARBA" id="ARBA00009387"/>
    </source>
</evidence>
<evidence type="ECO:0000256" key="1">
    <source>
        <dbReference type="ARBA" id="ARBA00007734"/>
    </source>
</evidence>
<reference evidence="7" key="1">
    <citation type="journal article" date="2019" name="Int. J. Syst. Evol. Microbiol.">
        <title>The Global Catalogue of Microorganisms (GCM) 10K type strain sequencing project: providing services to taxonomists for standard genome sequencing and annotation.</title>
        <authorList>
            <consortium name="The Broad Institute Genomics Platform"/>
            <consortium name="The Broad Institute Genome Sequencing Center for Infectious Disease"/>
            <person name="Wu L."/>
            <person name="Ma J."/>
        </authorList>
    </citation>
    <scope>NUCLEOTIDE SEQUENCE [LARGE SCALE GENOMIC DNA]</scope>
    <source>
        <strain evidence="7">NBRC 112416</strain>
    </source>
</reference>
<dbReference type="Gene3D" id="1.25.20.10">
    <property type="entry name" value="Bacterial muramidases"/>
    <property type="match status" value="1"/>
</dbReference>
<sequence>MRGRLIVGLVAILMGAAGPAPAPGALANDAIDQLTTSSVNASAESESDPRGSAQFRAALELLLDGKAAEAYQSAKALANPVERRAIQWAAIRVYPGEIDHQSITRFMADAPDFAPENLYRAQVEQSLIESDATPDTIIDVLGGQVPETIDGRIALAQAYLAVGEQERSRRLARAIWVENFLSSEQEAQVSQTLAAMLTDADHWDRAVRLMMHDRVRGAERLMEHFTPAQKSLVIARAATSRRQSDGKALLDAVDTSLHDHPLYVFTRVQRARLAGLHEQALDWLDKAEGDVPEVAEWWYERRTITRALLAESRPDLAYRAAAGYSQGPEGRVVEAQFHAGWIALSFLDNPQAAKAHFEAMAALATLPDTITQSHFWLARANIALGDFGAADAAYAVAAKYSTVYYGQLARGELGLADVALRPLPALGDAEPPFAREEIVRAVRLLAANGRDAWAALLLDQWAEDLADGAQMVLAARLAQEIGAHQVAIAIAGKAEKRGFALDPFSFPRDGLPADVRFAADKAAVYAVTRQESLFQLDAISHAGARGLMQLMPGTARDVARKVGLDYSSGRLTRDAAYNVLLGSTYLSDQLERYDGSLLLAAAAYNAGPGNANKWISSFGDPRAANVDPVIWVELIPFQETRKYVQRVLGNYLVYRARLGDEALALAEAMRRIP</sequence>
<dbReference type="InterPro" id="IPR023346">
    <property type="entry name" value="Lysozyme-like_dom_sf"/>
</dbReference>
<comment type="caution">
    <text evidence="6">The sequence shown here is derived from an EMBL/GenBank/DDBJ whole genome shotgun (WGS) entry which is preliminary data.</text>
</comment>
<name>A0ABQ5W8S5_9HYPH</name>
<dbReference type="Gene3D" id="1.10.530.10">
    <property type="match status" value="1"/>
</dbReference>
<dbReference type="PANTHER" id="PTHR37423">
    <property type="entry name" value="SOLUBLE LYTIC MUREIN TRANSGLYCOSYLASE-RELATED"/>
    <property type="match status" value="1"/>
</dbReference>
<dbReference type="EMBL" id="BSNS01000020">
    <property type="protein sequence ID" value="GLQ56257.1"/>
    <property type="molecule type" value="Genomic_DNA"/>
</dbReference>
<dbReference type="InterPro" id="IPR008258">
    <property type="entry name" value="Transglycosylase_SLT_dom_1"/>
</dbReference>
<comment type="similarity">
    <text evidence="1">Belongs to the transglycosylase Slt family.</text>
</comment>
<feature type="chain" id="PRO_5047401190" evidence="4">
    <location>
        <begin position="23"/>
        <end position="673"/>
    </location>
</feature>
<comment type="similarity">
    <text evidence="2">Belongs to the virb1 family.</text>
</comment>
<feature type="domain" description="Transglycosylase SLT" evidence="5">
    <location>
        <begin position="516"/>
        <end position="621"/>
    </location>
</feature>
<proteinExistence type="inferred from homology"/>
<evidence type="ECO:0000313" key="6">
    <source>
        <dbReference type="EMBL" id="GLQ56257.1"/>
    </source>
</evidence>
<dbReference type="CDD" id="cd13401">
    <property type="entry name" value="Slt70-like"/>
    <property type="match status" value="1"/>
</dbReference>
<keyword evidence="7" id="KW-1185">Reference proteome</keyword>
<dbReference type="PANTHER" id="PTHR37423:SF2">
    <property type="entry name" value="MEMBRANE-BOUND LYTIC MUREIN TRANSGLYCOSYLASE C"/>
    <property type="match status" value="1"/>
</dbReference>
<evidence type="ECO:0000313" key="7">
    <source>
        <dbReference type="Proteomes" id="UP001156691"/>
    </source>
</evidence>
<evidence type="ECO:0000259" key="5">
    <source>
        <dbReference type="Pfam" id="PF01464"/>
    </source>
</evidence>
<feature type="signal peptide" evidence="4">
    <location>
        <begin position="1"/>
        <end position="22"/>
    </location>
</feature>
<organism evidence="6 7">
    <name type="scientific">Devosia nitrariae</name>
    <dbReference type="NCBI Taxonomy" id="2071872"/>
    <lineage>
        <taxon>Bacteria</taxon>
        <taxon>Pseudomonadati</taxon>
        <taxon>Pseudomonadota</taxon>
        <taxon>Alphaproteobacteria</taxon>
        <taxon>Hyphomicrobiales</taxon>
        <taxon>Devosiaceae</taxon>
        <taxon>Devosia</taxon>
    </lineage>
</organism>
<accession>A0ABQ5W8S5</accession>
<dbReference type="InterPro" id="IPR008939">
    <property type="entry name" value="Lytic_TGlycosylase_superhlx_U"/>
</dbReference>
<keyword evidence="3 4" id="KW-0732">Signal</keyword>
<protein>
    <submittedName>
        <fullName evidence="6">Lytic transglycosylase</fullName>
    </submittedName>
</protein>
<evidence type="ECO:0000256" key="3">
    <source>
        <dbReference type="ARBA" id="ARBA00022729"/>
    </source>
</evidence>
<dbReference type="SUPFAM" id="SSF53955">
    <property type="entry name" value="Lysozyme-like"/>
    <property type="match status" value="1"/>
</dbReference>
<gene>
    <name evidence="6" type="ORF">GCM10010862_35160</name>
</gene>
<dbReference type="Proteomes" id="UP001156691">
    <property type="component" value="Unassembled WGS sequence"/>
</dbReference>
<evidence type="ECO:0000256" key="4">
    <source>
        <dbReference type="SAM" id="SignalP"/>
    </source>
</evidence>
<dbReference type="Pfam" id="PF01464">
    <property type="entry name" value="SLT"/>
    <property type="match status" value="1"/>
</dbReference>